<comment type="caution">
    <text evidence="1">The sequence shown here is derived from an EMBL/GenBank/DDBJ whole genome shotgun (WGS) entry which is preliminary data.</text>
</comment>
<dbReference type="Proteomes" id="UP001306950">
    <property type="component" value="Unassembled WGS sequence"/>
</dbReference>
<gene>
    <name evidence="1" type="ORF">V3851_13445</name>
</gene>
<accession>A0ABU7VUD1</accession>
<name>A0ABU7VUD1_9BACL</name>
<dbReference type="RefSeq" id="WP_331847066.1">
    <property type="nucleotide sequence ID" value="NZ_JAZHPZ010000006.1"/>
</dbReference>
<evidence type="ECO:0008006" key="3">
    <source>
        <dbReference type="Google" id="ProtNLM"/>
    </source>
</evidence>
<evidence type="ECO:0000313" key="2">
    <source>
        <dbReference type="Proteomes" id="UP001306950"/>
    </source>
</evidence>
<reference evidence="1 2" key="1">
    <citation type="submission" date="2024-02" db="EMBL/GenBank/DDBJ databases">
        <title>A nitrogen-fixing paenibacillus bacterium.</title>
        <authorList>
            <person name="Zhang W.L."/>
            <person name="Chen S.F."/>
        </authorList>
    </citation>
    <scope>NUCLEOTIDE SEQUENCE [LARGE SCALE GENOMIC DNA]</scope>
    <source>
        <strain evidence="1 2">M1</strain>
    </source>
</reference>
<organism evidence="1 2">
    <name type="scientific">Paenibacillus haidiansis</name>
    <dbReference type="NCBI Taxonomy" id="1574488"/>
    <lineage>
        <taxon>Bacteria</taxon>
        <taxon>Bacillati</taxon>
        <taxon>Bacillota</taxon>
        <taxon>Bacilli</taxon>
        <taxon>Bacillales</taxon>
        <taxon>Paenibacillaceae</taxon>
        <taxon>Paenibacillus</taxon>
    </lineage>
</organism>
<dbReference type="EMBL" id="JAZHPZ010000006">
    <property type="protein sequence ID" value="MEF2966841.1"/>
    <property type="molecule type" value="Genomic_DNA"/>
</dbReference>
<evidence type="ECO:0000313" key="1">
    <source>
        <dbReference type="EMBL" id="MEF2966841.1"/>
    </source>
</evidence>
<protein>
    <recommendedName>
        <fullName evidence="3">Desulfoferrodoxin N-terminal domain-containing protein</fullName>
    </recommendedName>
</protein>
<keyword evidence="2" id="KW-1185">Reference proteome</keyword>
<sequence>MEDAKEIVDYCANEACGAEINIGQPVYKVGHELVCCGRCLVAKLGAKTVDPLRLLGWWTLSTPSRTKSTCTRSVTARRSK</sequence>
<proteinExistence type="predicted"/>